<evidence type="ECO:0000313" key="17">
    <source>
        <dbReference type="EMBL" id="KAK5647147.1"/>
    </source>
</evidence>
<reference evidence="17 18" key="1">
    <citation type="journal article" date="2024" name="Insects">
        <title>An Improved Chromosome-Level Genome Assembly of the Firefly Pyrocoelia pectoralis.</title>
        <authorList>
            <person name="Fu X."/>
            <person name="Meyer-Rochow V.B."/>
            <person name="Ballantyne L."/>
            <person name="Zhu X."/>
        </authorList>
    </citation>
    <scope>NUCLEOTIDE SEQUENCE [LARGE SCALE GENOMIC DNA]</scope>
    <source>
        <strain evidence="17">XCY_ONT2</strain>
    </source>
</reference>
<dbReference type="EMBL" id="JAVRBK010000002">
    <property type="protein sequence ID" value="KAK5647147.1"/>
    <property type="molecule type" value="Genomic_DNA"/>
</dbReference>
<feature type="domain" description="CCHC-type" evidence="16">
    <location>
        <begin position="107"/>
        <end position="122"/>
    </location>
</feature>
<evidence type="ECO:0000256" key="14">
    <source>
        <dbReference type="SAM" id="MobiDB-lite"/>
    </source>
</evidence>
<dbReference type="GO" id="GO:0000398">
    <property type="term" value="P:mRNA splicing, via spliceosome"/>
    <property type="evidence" value="ECO:0007669"/>
    <property type="project" value="InterPro"/>
</dbReference>
<evidence type="ECO:0000313" key="18">
    <source>
        <dbReference type="Proteomes" id="UP001329430"/>
    </source>
</evidence>
<accession>A0AAN7ZKN8</accession>
<dbReference type="FunFam" id="3.30.70.330:FF:000233">
    <property type="entry name" value="Zinc finger CCHC-type and RNA-binding motif-containing protein 1"/>
    <property type="match status" value="1"/>
</dbReference>
<feature type="compositionally biased region" description="Basic residues" evidence="14">
    <location>
        <begin position="131"/>
        <end position="140"/>
    </location>
</feature>
<dbReference type="InterPro" id="IPR012677">
    <property type="entry name" value="Nucleotide-bd_a/b_plait_sf"/>
</dbReference>
<sequence length="200" mass="23259">MSYGLVPSKSTVYVSNLPYQLKNNDLHKIFEKYGKIVKVTVVKDKHTRRSKGIAFILYLNKEDAKRCVQETNSQEMFGRVLKSSIARDNGRSVEFIRRKNYPDKSYCYECGEGGHLSYKCDKNLLGERSPPPKKIRKRKKPQEEDGIENVEDCDCETLSVAIAIEQTKYEWQNLSQDNAIKMPRKKIKRSNYFSDEEESD</sequence>
<keyword evidence="6 12" id="KW-0863">Zinc-finger</keyword>
<keyword evidence="3" id="KW-0507">mRNA processing</keyword>
<evidence type="ECO:0000256" key="11">
    <source>
        <dbReference type="ARBA" id="ARBA00032031"/>
    </source>
</evidence>
<keyword evidence="5" id="KW-0747">Spliceosome</keyword>
<dbReference type="Pfam" id="PF00076">
    <property type="entry name" value="RRM_1"/>
    <property type="match status" value="1"/>
</dbReference>
<dbReference type="InterPro" id="IPR035979">
    <property type="entry name" value="RBD_domain_sf"/>
</dbReference>
<dbReference type="PROSITE" id="PS50102">
    <property type="entry name" value="RRM"/>
    <property type="match status" value="1"/>
</dbReference>
<dbReference type="GO" id="GO:0003723">
    <property type="term" value="F:RNA binding"/>
    <property type="evidence" value="ECO:0007669"/>
    <property type="project" value="UniProtKB-UniRule"/>
</dbReference>
<dbReference type="Gene3D" id="3.30.70.330">
    <property type="match status" value="1"/>
</dbReference>
<evidence type="ECO:0000259" key="15">
    <source>
        <dbReference type="PROSITE" id="PS50102"/>
    </source>
</evidence>
<keyword evidence="9" id="KW-0508">mRNA splicing</keyword>
<keyword evidence="4" id="KW-0479">Metal-binding</keyword>
<evidence type="ECO:0000256" key="13">
    <source>
        <dbReference type="PROSITE-ProRule" id="PRU00176"/>
    </source>
</evidence>
<keyword evidence="7" id="KW-0862">Zinc</keyword>
<dbReference type="AlphaFoldDB" id="A0AAN7ZKN8"/>
<dbReference type="InterPro" id="IPR000504">
    <property type="entry name" value="RRM_dom"/>
</dbReference>
<keyword evidence="8 13" id="KW-0694">RNA-binding</keyword>
<evidence type="ECO:0000256" key="5">
    <source>
        <dbReference type="ARBA" id="ARBA00022728"/>
    </source>
</evidence>
<dbReference type="GO" id="GO:0005689">
    <property type="term" value="C:U12-type spliceosomal complex"/>
    <property type="evidence" value="ECO:0007669"/>
    <property type="project" value="InterPro"/>
</dbReference>
<dbReference type="InterPro" id="IPR003954">
    <property type="entry name" value="RRM_euk-type"/>
</dbReference>
<evidence type="ECO:0000256" key="10">
    <source>
        <dbReference type="ARBA" id="ARBA00023242"/>
    </source>
</evidence>
<dbReference type="SMART" id="SM00361">
    <property type="entry name" value="RRM_1"/>
    <property type="match status" value="1"/>
</dbReference>
<keyword evidence="18" id="KW-1185">Reference proteome</keyword>
<evidence type="ECO:0000256" key="2">
    <source>
        <dbReference type="ARBA" id="ARBA00015428"/>
    </source>
</evidence>
<organism evidence="17 18">
    <name type="scientific">Pyrocoelia pectoralis</name>
    <dbReference type="NCBI Taxonomy" id="417401"/>
    <lineage>
        <taxon>Eukaryota</taxon>
        <taxon>Metazoa</taxon>
        <taxon>Ecdysozoa</taxon>
        <taxon>Arthropoda</taxon>
        <taxon>Hexapoda</taxon>
        <taxon>Insecta</taxon>
        <taxon>Pterygota</taxon>
        <taxon>Neoptera</taxon>
        <taxon>Endopterygota</taxon>
        <taxon>Coleoptera</taxon>
        <taxon>Polyphaga</taxon>
        <taxon>Elateriformia</taxon>
        <taxon>Elateroidea</taxon>
        <taxon>Lampyridae</taxon>
        <taxon>Lampyrinae</taxon>
        <taxon>Pyrocoelia</taxon>
    </lineage>
</organism>
<comment type="caution">
    <text evidence="17">The sequence shown here is derived from an EMBL/GenBank/DDBJ whole genome shotgun (WGS) entry which is preliminary data.</text>
</comment>
<dbReference type="SUPFAM" id="SSF54928">
    <property type="entry name" value="RNA-binding domain, RBD"/>
    <property type="match status" value="1"/>
</dbReference>
<keyword evidence="10" id="KW-0539">Nucleus</keyword>
<evidence type="ECO:0000256" key="1">
    <source>
        <dbReference type="ARBA" id="ARBA00004123"/>
    </source>
</evidence>
<name>A0AAN7ZKN8_9COLE</name>
<feature type="domain" description="RRM" evidence="15">
    <location>
        <begin position="10"/>
        <end position="88"/>
    </location>
</feature>
<dbReference type="InterPro" id="IPR036875">
    <property type="entry name" value="Znf_CCHC_sf"/>
</dbReference>
<dbReference type="InterPro" id="IPR001878">
    <property type="entry name" value="Znf_CCHC"/>
</dbReference>
<evidence type="ECO:0000256" key="3">
    <source>
        <dbReference type="ARBA" id="ARBA00022664"/>
    </source>
</evidence>
<dbReference type="InterPro" id="IPR044598">
    <property type="entry name" value="ZCRB1"/>
</dbReference>
<dbReference type="SMART" id="SM00360">
    <property type="entry name" value="RRM"/>
    <property type="match status" value="1"/>
</dbReference>
<dbReference type="Proteomes" id="UP001329430">
    <property type="component" value="Chromosome 2"/>
</dbReference>
<evidence type="ECO:0000256" key="7">
    <source>
        <dbReference type="ARBA" id="ARBA00022833"/>
    </source>
</evidence>
<comment type="subcellular location">
    <subcellularLocation>
        <location evidence="1">Nucleus</location>
    </subcellularLocation>
</comment>
<evidence type="ECO:0000256" key="12">
    <source>
        <dbReference type="PROSITE-ProRule" id="PRU00047"/>
    </source>
</evidence>
<dbReference type="InterPro" id="IPR034219">
    <property type="entry name" value="ZCRB1_RRM"/>
</dbReference>
<dbReference type="PROSITE" id="PS50158">
    <property type="entry name" value="ZF_CCHC"/>
    <property type="match status" value="1"/>
</dbReference>
<dbReference type="CDD" id="cd12393">
    <property type="entry name" value="RRM_ZCRB1"/>
    <property type="match status" value="1"/>
</dbReference>
<proteinExistence type="predicted"/>
<evidence type="ECO:0000256" key="6">
    <source>
        <dbReference type="ARBA" id="ARBA00022771"/>
    </source>
</evidence>
<dbReference type="SUPFAM" id="SSF57756">
    <property type="entry name" value="Retrovirus zinc finger-like domains"/>
    <property type="match status" value="1"/>
</dbReference>
<gene>
    <name evidence="17" type="ORF">RI129_002039</name>
</gene>
<dbReference type="PANTHER" id="PTHR46259:SF1">
    <property type="entry name" value="ZINC FINGER CCHC-TYPE AND RNA-BINDING MOTIF-CONTAINING PROTEIN 1"/>
    <property type="match status" value="1"/>
</dbReference>
<evidence type="ECO:0000259" key="16">
    <source>
        <dbReference type="PROSITE" id="PS50158"/>
    </source>
</evidence>
<evidence type="ECO:0000256" key="9">
    <source>
        <dbReference type="ARBA" id="ARBA00023187"/>
    </source>
</evidence>
<dbReference type="GO" id="GO:0008270">
    <property type="term" value="F:zinc ion binding"/>
    <property type="evidence" value="ECO:0007669"/>
    <property type="project" value="UniProtKB-KW"/>
</dbReference>
<evidence type="ECO:0000256" key="4">
    <source>
        <dbReference type="ARBA" id="ARBA00022723"/>
    </source>
</evidence>
<evidence type="ECO:0000256" key="8">
    <source>
        <dbReference type="ARBA" id="ARBA00022884"/>
    </source>
</evidence>
<dbReference type="PANTHER" id="PTHR46259">
    <property type="entry name" value="ZINC FINGER CCHC-TYPE AND RNA-BINDING MOTIF-CONTAINING PROTEIN 1"/>
    <property type="match status" value="1"/>
</dbReference>
<protein>
    <recommendedName>
        <fullName evidence="2">Zinc finger CCHC-type and RNA-binding motif-containing protein 1</fullName>
    </recommendedName>
    <alternativeName>
        <fullName evidence="11">U11/U12 small nuclear ribonucleoprotein 31 kDa protein</fullName>
    </alternativeName>
</protein>
<feature type="region of interest" description="Disordered" evidence="14">
    <location>
        <begin position="127"/>
        <end position="146"/>
    </location>
</feature>